<dbReference type="InterPro" id="IPR027417">
    <property type="entry name" value="P-loop_NTPase"/>
</dbReference>
<proteinExistence type="inferred from homology"/>
<feature type="domain" description="Disease resistance R13L4/SHOC-2-like LRR" evidence="13">
    <location>
        <begin position="577"/>
        <end position="881"/>
    </location>
</feature>
<dbReference type="InterPro" id="IPR041118">
    <property type="entry name" value="Rx_N"/>
</dbReference>
<evidence type="ECO:0000256" key="5">
    <source>
        <dbReference type="ARBA" id="ARBA00022821"/>
    </source>
</evidence>
<dbReference type="Gene3D" id="3.80.10.10">
    <property type="entry name" value="Ribonuclease Inhibitor"/>
    <property type="match status" value="1"/>
</dbReference>
<dbReference type="GO" id="GO:0002758">
    <property type="term" value="P:innate immune response-activating signaling pathway"/>
    <property type="evidence" value="ECO:0007669"/>
    <property type="project" value="UniProtKB-ARBA"/>
</dbReference>
<feature type="compositionally biased region" description="Polar residues" evidence="8">
    <location>
        <begin position="1061"/>
        <end position="1072"/>
    </location>
</feature>
<dbReference type="Proteomes" id="UP001231189">
    <property type="component" value="Unassembled WGS sequence"/>
</dbReference>
<keyword evidence="5" id="KW-0611">Plant defense</keyword>
<evidence type="ECO:0000313" key="14">
    <source>
        <dbReference type="EMBL" id="KAK1694772.1"/>
    </source>
</evidence>
<name>A0AAD8X5B1_LOLMU</name>
<evidence type="ECO:0000259" key="10">
    <source>
        <dbReference type="Pfam" id="PF00931"/>
    </source>
</evidence>
<protein>
    <submittedName>
        <fullName evidence="14">Uncharacterized protein</fullName>
    </submittedName>
</protein>
<feature type="transmembrane region" description="Helical" evidence="9">
    <location>
        <begin position="1611"/>
        <end position="1636"/>
    </location>
</feature>
<dbReference type="InterPro" id="IPR058922">
    <property type="entry name" value="WHD_DRP"/>
</dbReference>
<dbReference type="Gene3D" id="1.10.8.430">
    <property type="entry name" value="Helical domain of apoptotic protease-activating factors"/>
    <property type="match status" value="1"/>
</dbReference>
<dbReference type="FunFam" id="1.10.10.10:FF:000322">
    <property type="entry name" value="Probable disease resistance protein At1g63360"/>
    <property type="match status" value="1"/>
</dbReference>
<dbReference type="Gene3D" id="3.40.50.300">
    <property type="entry name" value="P-loop containing nucleotide triphosphate hydrolases"/>
    <property type="match status" value="1"/>
</dbReference>
<keyword evidence="15" id="KW-1185">Reference proteome</keyword>
<dbReference type="SUPFAM" id="SSF52058">
    <property type="entry name" value="L domain-like"/>
    <property type="match status" value="1"/>
</dbReference>
<gene>
    <name evidence="14" type="ORF">QYE76_011469</name>
</gene>
<evidence type="ECO:0000259" key="12">
    <source>
        <dbReference type="Pfam" id="PF23559"/>
    </source>
</evidence>
<accession>A0AAD8X5B1</accession>
<dbReference type="InterPro" id="IPR044974">
    <property type="entry name" value="Disease_R_plants"/>
</dbReference>
<feature type="domain" description="Disease resistance protein winged helix" evidence="12">
    <location>
        <begin position="439"/>
        <end position="511"/>
    </location>
</feature>
<dbReference type="SUPFAM" id="SSF52540">
    <property type="entry name" value="P-loop containing nucleoside triphosphate hydrolases"/>
    <property type="match status" value="1"/>
</dbReference>
<dbReference type="PANTHER" id="PTHR23155:SF909">
    <property type="entry name" value="OS11G0673900 PROTEIN"/>
    <property type="match status" value="1"/>
</dbReference>
<comment type="caution">
    <text evidence="14">The sequence shown here is derived from an EMBL/GenBank/DDBJ whole genome shotgun (WGS) entry which is preliminary data.</text>
</comment>
<dbReference type="GO" id="GO:0043531">
    <property type="term" value="F:ADP binding"/>
    <property type="evidence" value="ECO:0007669"/>
    <property type="project" value="InterPro"/>
</dbReference>
<evidence type="ECO:0000256" key="7">
    <source>
        <dbReference type="SAM" id="Coils"/>
    </source>
</evidence>
<dbReference type="EMBL" id="JAUUTY010000001">
    <property type="protein sequence ID" value="KAK1694772.1"/>
    <property type="molecule type" value="Genomic_DNA"/>
</dbReference>
<dbReference type="PRINTS" id="PR00364">
    <property type="entry name" value="DISEASERSIST"/>
</dbReference>
<dbReference type="InterPro" id="IPR042197">
    <property type="entry name" value="Apaf_helical"/>
</dbReference>
<evidence type="ECO:0000256" key="8">
    <source>
        <dbReference type="SAM" id="MobiDB-lite"/>
    </source>
</evidence>
<dbReference type="Pfam" id="PF23598">
    <property type="entry name" value="LRR_14"/>
    <property type="match status" value="1"/>
</dbReference>
<dbReference type="Pfam" id="PF23559">
    <property type="entry name" value="WHD_DRP"/>
    <property type="match status" value="1"/>
</dbReference>
<dbReference type="InterPro" id="IPR055414">
    <property type="entry name" value="LRR_R13L4/SHOC2-like"/>
</dbReference>
<evidence type="ECO:0000259" key="13">
    <source>
        <dbReference type="Pfam" id="PF23598"/>
    </source>
</evidence>
<evidence type="ECO:0000259" key="11">
    <source>
        <dbReference type="Pfam" id="PF18052"/>
    </source>
</evidence>
<feature type="domain" description="Disease resistance N-terminal" evidence="11">
    <location>
        <begin position="18"/>
        <end position="92"/>
    </location>
</feature>
<dbReference type="InterPro" id="IPR032675">
    <property type="entry name" value="LRR_dom_sf"/>
</dbReference>
<evidence type="ECO:0000256" key="2">
    <source>
        <dbReference type="ARBA" id="ARBA00022614"/>
    </source>
</evidence>
<dbReference type="GO" id="GO:0042742">
    <property type="term" value="P:defense response to bacterium"/>
    <property type="evidence" value="ECO:0007669"/>
    <property type="project" value="UniProtKB-ARBA"/>
</dbReference>
<feature type="region of interest" description="Disordered" evidence="8">
    <location>
        <begin position="1044"/>
        <end position="1072"/>
    </location>
</feature>
<evidence type="ECO:0000256" key="6">
    <source>
        <dbReference type="ARBA" id="ARBA00023054"/>
    </source>
</evidence>
<sequence>MAVVLGAFVPDTAARWRSVAKGEVARELGVAAVASKLAARLERVAAAVDDAEARAARRDEDAAEWLATVRATVYESDGAVDRFKVAGRRYRDREPQQQQQARFLPLSSNKALPWLLSSCCENDAEPRREVAAEIKNVSKKLKAVLKEQRRLQLKASSAADRTVQTRTVLRRRNHHDVVGKRIEDDTRQLVDRLTQTQGRAACEVVAIIGPDGIGKTTLAKAAYQSARVRCSFEIRSWVRLRRGYTEAGLLSQVVDAVGGDTAGDESVADLEAMLAGLVANKRFLLVIDDVWYGGVWEDALRSRLERGGRGSKVLITARSGSIARAMGASNAHRVNRLGADDGWQLLRVAACVDDEEDDAGRLKGLGERLVEKCGGVPLAIEAIAGVLRTREASASEWEEVLSSPAWRLKGLPDNAMTPLYLCYDDLPCHLKQCLLYCSLFPPGFAVDRRALVQQWVAERFVQARVGATVEEVAEEYYHELVGRNLLQTIEEDAHSGGTERCTMHEMLHALAQLLLQGEGFTGNAQRPLNDGDGSFALRRVSLPGRNMAAVPDWVLNSDRIRTLLLPKNPLATAGKIFERMHHLRVLDLSETGLELVPETLGNLVHLRFLNLSRTRIHAVPESIGNLTSLKFLLLRECKSLHALPKSIEHLRGLRDLDLAGTVINAGAFRVGELRSLKSLRYFGVTSTEARATQDRGEWPLAELKHLYQLRTLHVQKLEKAASPAEAAEAALAVKTSLRELTLSCSGNANLFQTPTEVRKIEAVFQEMNPPECLESLKISNYFGAKFPTWLSAILLPNLRRLDIIGCNLPLPPLGQLPELRSLHVADSSALKFIDAEFMGCNHHQVPFPKLENLHLQGLHKLQRWMEIEAGALPCLQAMQLESCPELRRLPGGLRHVTSLMELRIVDMASIKAVEGIAALRELSVWNTPNLKKISSMPSLEDLSISHCPMLQIMENVDRLQAVHIFDHQLQEIPRWIKPLAAKLRSLDVTSTIKMLKRCLVDGPDWPLIKDIVQVHGLTIGPGYVYYTKNPYIFESNVNAQSKLSMERKTVDSDNSDDASAGNTNVSQDDLVSASSTGYQEISGFFDSKPVKKEAIRTEDNVNHRRDTHRSVQRNSQRRMHKLAEIIPEDGEDEEDADSVVILRAHPTKAHAQMEKLHAVVTDDRSDDSDIGLSKFTPHETGPDAITSVLTRRRRSEMGKDVPTDGTAGGSSVNKSAAAVGHSFAREGSRAINSTEIDQNLNVSSLRSKECTLNKGDNFANISRQTRRVDDSGSKVQAQVVNSDTKELGDDRTENVSPAIMAHSRKVTFNIGNNDHVDATIYSPNTANQTAGKINEIATAGTNAATMPDIPIDEEVAQDSAATIDSSLILKGHHTASITKASPDFGLLRDEQRLSSEGKEVPNTAKGPTSSTVDSIGGHMEDKSISLPANPITNHEESKATSVTETKCDSEPCRLPASLAWRKQRAVKKQEASIADPGDGIGASIKTIPGMASKTLDKCKVGSVEHPSTEASTNTNPEWKPAFAPSCTAGTTEATMAIRHHANRHTNDSAHCSIDVKAEEPHEAPKVYTAIWADTDTDTLRARFLSSMQYCRKMASRRRRRHRTKRASGNRWSIGPVLVVVLLVVSMAQLLFIVWLYRRLLNQK</sequence>
<organism evidence="14 15">
    <name type="scientific">Lolium multiflorum</name>
    <name type="common">Italian ryegrass</name>
    <name type="synonym">Lolium perenne subsp. multiflorum</name>
    <dbReference type="NCBI Taxonomy" id="4521"/>
    <lineage>
        <taxon>Eukaryota</taxon>
        <taxon>Viridiplantae</taxon>
        <taxon>Streptophyta</taxon>
        <taxon>Embryophyta</taxon>
        <taxon>Tracheophyta</taxon>
        <taxon>Spermatophyta</taxon>
        <taxon>Magnoliopsida</taxon>
        <taxon>Liliopsida</taxon>
        <taxon>Poales</taxon>
        <taxon>Poaceae</taxon>
        <taxon>BOP clade</taxon>
        <taxon>Pooideae</taxon>
        <taxon>Poodae</taxon>
        <taxon>Poeae</taxon>
        <taxon>Poeae Chloroplast Group 2 (Poeae type)</taxon>
        <taxon>Loliodinae</taxon>
        <taxon>Loliinae</taxon>
        <taxon>Lolium</taxon>
    </lineage>
</organism>
<evidence type="ECO:0000256" key="4">
    <source>
        <dbReference type="ARBA" id="ARBA00022741"/>
    </source>
</evidence>
<keyword evidence="4" id="KW-0547">Nucleotide-binding</keyword>
<feature type="domain" description="NB-ARC" evidence="10">
    <location>
        <begin position="183"/>
        <end position="350"/>
    </location>
</feature>
<evidence type="ECO:0000256" key="1">
    <source>
        <dbReference type="ARBA" id="ARBA00008894"/>
    </source>
</evidence>
<dbReference type="Gene3D" id="1.20.5.4130">
    <property type="match status" value="1"/>
</dbReference>
<evidence type="ECO:0000256" key="3">
    <source>
        <dbReference type="ARBA" id="ARBA00022737"/>
    </source>
</evidence>
<keyword evidence="9" id="KW-1133">Transmembrane helix</keyword>
<dbReference type="Pfam" id="PF00931">
    <property type="entry name" value="NB-ARC"/>
    <property type="match status" value="1"/>
</dbReference>
<keyword evidence="3" id="KW-0677">Repeat</keyword>
<dbReference type="InterPro" id="IPR036388">
    <property type="entry name" value="WH-like_DNA-bd_sf"/>
</dbReference>
<dbReference type="InterPro" id="IPR002182">
    <property type="entry name" value="NB-ARC"/>
</dbReference>
<evidence type="ECO:0000313" key="15">
    <source>
        <dbReference type="Proteomes" id="UP001231189"/>
    </source>
</evidence>
<dbReference type="Pfam" id="PF18052">
    <property type="entry name" value="Rx_N"/>
    <property type="match status" value="1"/>
</dbReference>
<keyword evidence="9" id="KW-0812">Transmembrane</keyword>
<dbReference type="GO" id="GO:0009626">
    <property type="term" value="P:plant-type hypersensitive response"/>
    <property type="evidence" value="ECO:0007669"/>
    <property type="project" value="UniProtKB-ARBA"/>
</dbReference>
<keyword evidence="2" id="KW-0433">Leucine-rich repeat</keyword>
<dbReference type="PANTHER" id="PTHR23155">
    <property type="entry name" value="DISEASE RESISTANCE PROTEIN RP"/>
    <property type="match status" value="1"/>
</dbReference>
<keyword evidence="9" id="KW-0472">Membrane</keyword>
<feature type="coiled-coil region" evidence="7">
    <location>
        <begin position="127"/>
        <end position="154"/>
    </location>
</feature>
<reference evidence="14" key="1">
    <citation type="submission" date="2023-07" db="EMBL/GenBank/DDBJ databases">
        <title>A chromosome-level genome assembly of Lolium multiflorum.</title>
        <authorList>
            <person name="Chen Y."/>
            <person name="Copetti D."/>
            <person name="Kolliker R."/>
            <person name="Studer B."/>
        </authorList>
    </citation>
    <scope>NUCLEOTIDE SEQUENCE</scope>
    <source>
        <strain evidence="14">02402/16</strain>
        <tissue evidence="14">Leaf</tissue>
    </source>
</reference>
<evidence type="ECO:0000256" key="9">
    <source>
        <dbReference type="SAM" id="Phobius"/>
    </source>
</evidence>
<feature type="region of interest" description="Disordered" evidence="8">
    <location>
        <begin position="1160"/>
        <end position="1220"/>
    </location>
</feature>
<comment type="similarity">
    <text evidence="1">Belongs to the disease resistance NB-LRR family.</text>
</comment>
<keyword evidence="6 7" id="KW-0175">Coiled coil</keyword>
<dbReference type="Gene3D" id="1.10.10.10">
    <property type="entry name" value="Winged helix-like DNA-binding domain superfamily/Winged helix DNA-binding domain"/>
    <property type="match status" value="1"/>
</dbReference>
<feature type="region of interest" description="Disordered" evidence="8">
    <location>
        <begin position="1394"/>
        <end position="1448"/>
    </location>
</feature>